<feature type="transmembrane region" description="Helical" evidence="1">
    <location>
        <begin position="113"/>
        <end position="130"/>
    </location>
</feature>
<feature type="transmembrane region" description="Helical" evidence="1">
    <location>
        <begin position="232"/>
        <end position="256"/>
    </location>
</feature>
<dbReference type="PANTHER" id="PTHR22911">
    <property type="entry name" value="ACYL-MALONYL CONDENSING ENZYME-RELATED"/>
    <property type="match status" value="1"/>
</dbReference>
<name>A0A5C6B2Q1_9BACT</name>
<dbReference type="Proteomes" id="UP000320176">
    <property type="component" value="Unassembled WGS sequence"/>
</dbReference>
<evidence type="ECO:0000313" key="3">
    <source>
        <dbReference type="EMBL" id="TWU05516.1"/>
    </source>
</evidence>
<comment type="caution">
    <text evidence="3">The sequence shown here is derived from an EMBL/GenBank/DDBJ whole genome shotgun (WGS) entry which is preliminary data.</text>
</comment>
<dbReference type="Pfam" id="PF00892">
    <property type="entry name" value="EamA"/>
    <property type="match status" value="1"/>
</dbReference>
<organism evidence="3 4">
    <name type="scientific">Stieleria varia</name>
    <dbReference type="NCBI Taxonomy" id="2528005"/>
    <lineage>
        <taxon>Bacteria</taxon>
        <taxon>Pseudomonadati</taxon>
        <taxon>Planctomycetota</taxon>
        <taxon>Planctomycetia</taxon>
        <taxon>Pirellulales</taxon>
        <taxon>Pirellulaceae</taxon>
        <taxon>Stieleria</taxon>
    </lineage>
</organism>
<feature type="transmembrane region" description="Helical" evidence="1">
    <location>
        <begin position="81"/>
        <end position="101"/>
    </location>
</feature>
<dbReference type="SUPFAM" id="SSF103481">
    <property type="entry name" value="Multidrug resistance efflux transporter EmrE"/>
    <property type="match status" value="1"/>
</dbReference>
<reference evidence="3 4" key="1">
    <citation type="submission" date="2019-02" db="EMBL/GenBank/DDBJ databases">
        <title>Deep-cultivation of Planctomycetes and their phenomic and genomic characterization uncovers novel biology.</title>
        <authorList>
            <person name="Wiegand S."/>
            <person name="Jogler M."/>
            <person name="Boedeker C."/>
            <person name="Pinto D."/>
            <person name="Vollmers J."/>
            <person name="Rivas-Marin E."/>
            <person name="Kohn T."/>
            <person name="Peeters S.H."/>
            <person name="Heuer A."/>
            <person name="Rast P."/>
            <person name="Oberbeckmann S."/>
            <person name="Bunk B."/>
            <person name="Jeske O."/>
            <person name="Meyerdierks A."/>
            <person name="Storesund J.E."/>
            <person name="Kallscheuer N."/>
            <person name="Luecker S."/>
            <person name="Lage O.M."/>
            <person name="Pohl T."/>
            <person name="Merkel B.J."/>
            <person name="Hornburger P."/>
            <person name="Mueller R.-W."/>
            <person name="Bruemmer F."/>
            <person name="Labrenz M."/>
            <person name="Spormann A.M."/>
            <person name="Op Den Camp H."/>
            <person name="Overmann J."/>
            <person name="Amann R."/>
            <person name="Jetten M.S.M."/>
            <person name="Mascher T."/>
            <person name="Medema M.H."/>
            <person name="Devos D.P."/>
            <person name="Kaster A.-K."/>
            <person name="Ovreas L."/>
            <person name="Rohde M."/>
            <person name="Galperin M.Y."/>
            <person name="Jogler C."/>
        </authorList>
    </citation>
    <scope>NUCLEOTIDE SEQUENCE [LARGE SCALE GENOMIC DNA]</scope>
    <source>
        <strain evidence="3 4">Pla52n</strain>
    </source>
</reference>
<feature type="domain" description="EamA" evidence="2">
    <location>
        <begin position="145"/>
        <end position="278"/>
    </location>
</feature>
<gene>
    <name evidence="3" type="ORF">Pla52n_12300</name>
</gene>
<dbReference type="OrthoDB" id="9150437at2"/>
<evidence type="ECO:0000313" key="4">
    <source>
        <dbReference type="Proteomes" id="UP000320176"/>
    </source>
</evidence>
<dbReference type="RefSeq" id="WP_146518760.1">
    <property type="nucleotide sequence ID" value="NZ_CP151726.1"/>
</dbReference>
<dbReference type="AlphaFoldDB" id="A0A5C6B2Q1"/>
<keyword evidence="4" id="KW-1185">Reference proteome</keyword>
<keyword evidence="1" id="KW-0812">Transmembrane</keyword>
<feature type="transmembrane region" description="Helical" evidence="1">
    <location>
        <begin position="262"/>
        <end position="283"/>
    </location>
</feature>
<feature type="transmembrane region" description="Helical" evidence="1">
    <location>
        <begin position="7"/>
        <end position="24"/>
    </location>
</feature>
<dbReference type="GO" id="GO:0016020">
    <property type="term" value="C:membrane"/>
    <property type="evidence" value="ECO:0007669"/>
    <property type="project" value="InterPro"/>
</dbReference>
<feature type="transmembrane region" description="Helical" evidence="1">
    <location>
        <begin position="30"/>
        <end position="50"/>
    </location>
</feature>
<evidence type="ECO:0000256" key="1">
    <source>
        <dbReference type="SAM" id="Phobius"/>
    </source>
</evidence>
<feature type="transmembrane region" description="Helical" evidence="1">
    <location>
        <begin position="136"/>
        <end position="156"/>
    </location>
</feature>
<dbReference type="EMBL" id="SJPN01000002">
    <property type="protein sequence ID" value="TWU05516.1"/>
    <property type="molecule type" value="Genomic_DNA"/>
</dbReference>
<feature type="transmembrane region" description="Helical" evidence="1">
    <location>
        <begin position="57"/>
        <end position="75"/>
    </location>
</feature>
<protein>
    <submittedName>
        <fullName evidence="3">EamA-like transporter family protein</fullName>
    </submittedName>
</protein>
<dbReference type="PANTHER" id="PTHR22911:SF79">
    <property type="entry name" value="MOBA-LIKE NTP TRANSFERASE DOMAIN-CONTAINING PROTEIN"/>
    <property type="match status" value="1"/>
</dbReference>
<sequence>MRDFLKLHLVVVLWGFTAVLGNLIDLSAAQVVFIRSSLAALILAVMLRRFLIIDRRLAMALIGNGMLLGAHWVLFFLAVKISTVSICMVGMATVSFWTAVLEPMMIAKQRWQGVNLILGLVVVGGVYLIYRGETQFHAGIVVASLSALLACVFSIFNGGLSGHAGERVIVMYEMAGSAIFCALALGLSEYFGWGLASDRWFPTLWEWGWIAILVLACTIYAYQVYVELLKRLSVFTINFANNLEPVYGILLGSLLFRDHQRMGASFFAGTAIIVVAVIAQPWLERRQRQRR</sequence>
<dbReference type="InterPro" id="IPR037185">
    <property type="entry name" value="EmrE-like"/>
</dbReference>
<evidence type="ECO:0000259" key="2">
    <source>
        <dbReference type="Pfam" id="PF00892"/>
    </source>
</evidence>
<keyword evidence="1" id="KW-0472">Membrane</keyword>
<accession>A0A5C6B2Q1</accession>
<dbReference type="InterPro" id="IPR000620">
    <property type="entry name" value="EamA_dom"/>
</dbReference>
<feature type="transmembrane region" description="Helical" evidence="1">
    <location>
        <begin position="207"/>
        <end position="225"/>
    </location>
</feature>
<feature type="transmembrane region" description="Helical" evidence="1">
    <location>
        <begin position="168"/>
        <end position="187"/>
    </location>
</feature>
<proteinExistence type="predicted"/>
<keyword evidence="1" id="KW-1133">Transmembrane helix</keyword>